<sequence length="659" mass="74507">MYHKSQTTFSSFGHVVYFYPAVNISRFEESTTSCVDFLRQLQLDYLIHVHPTPRKHQAFEHLVGWGGYKRAYRGQLASALGGLSPRNQLHLPALDAADAPMISVFRTTELTLTRRQQPSSNRKHDPITTDSNMVVSSRSRGRVNLRSDQELLQSPSQPESSSPVTPNTINDHNTDTSLSRQHDDAGSSRAKRNRIASVSDRESVQKRRRLSKGSVTGPSPVHIPLRGRAVPDVQPANHGKVSYNHTTVQPPSLLTHDSSVSNSPLNSPPYGPQYDQFRRIEEKAQRVVKKHLQQEEKRILRSEHGSTRSKTELAQYFPNFDDMLSLEPVDPNLLTAKTPIVLVDDTPNFVPAPPRPDYFRSLQAPHNAETIDLEEHLTSTRPLVDPLSDAIYLKAHQKAERHEKQMKNGDKERAQHEKYQLERLLEELRGPEWLKTLGISGITDTEKKRFEAKRKLFIRETQALIAKFKRWKEEEKRRKLEKLQLQLEGAEAASESADGSRGDDKASSSTAATRTRVRIKNGLASKSRSSRANSRPSSVSAQVPDSSEIDALASQQLLEEAKSASVHRHKANAVPTSLPIPLLPEFSRKPFTSFFEKRHIRDAAVSGRNRGRKIYAFGQELPEFEETEFELPESILTHDAIKASQRSRRRRMRSIDDGS</sequence>
<reference evidence="3 4" key="1">
    <citation type="submission" date="2023-08" db="EMBL/GenBank/DDBJ databases">
        <title>Black Yeasts Isolated from many extreme environments.</title>
        <authorList>
            <person name="Coleine C."/>
            <person name="Stajich J.E."/>
            <person name="Selbmann L."/>
        </authorList>
    </citation>
    <scope>NUCLEOTIDE SEQUENCE [LARGE SCALE GENOMIC DNA]</scope>
    <source>
        <strain evidence="3 4">CCFEE 5910</strain>
    </source>
</reference>
<feature type="compositionally biased region" description="Low complexity" evidence="1">
    <location>
        <begin position="524"/>
        <end position="541"/>
    </location>
</feature>
<feature type="region of interest" description="Disordered" evidence="1">
    <location>
        <begin position="112"/>
        <end position="266"/>
    </location>
</feature>
<dbReference type="PANTHER" id="PTHR38422:SF1">
    <property type="entry name" value="SOMETHING ABOUT SILENCING PROTEIN 4"/>
    <property type="match status" value="1"/>
</dbReference>
<evidence type="ECO:0000313" key="3">
    <source>
        <dbReference type="EMBL" id="KAK5084233.1"/>
    </source>
</evidence>
<dbReference type="InterPro" id="IPR029184">
    <property type="entry name" value="Sas4_dom"/>
</dbReference>
<comment type="caution">
    <text evidence="3">The sequence shown here is derived from an EMBL/GenBank/DDBJ whole genome shotgun (WGS) entry which is preliminary data.</text>
</comment>
<accession>A0AAN7SZ52</accession>
<dbReference type="PANTHER" id="PTHR38422">
    <property type="entry name" value="SOMETHING ABOUT SILENCING PROTEIN 4"/>
    <property type="match status" value="1"/>
</dbReference>
<dbReference type="GO" id="GO:0004402">
    <property type="term" value="F:histone acetyltransferase activity"/>
    <property type="evidence" value="ECO:0007669"/>
    <property type="project" value="TreeGrafter"/>
</dbReference>
<name>A0AAN7SZ52_9EURO</name>
<proteinExistence type="predicted"/>
<feature type="compositionally biased region" description="Polar residues" evidence="1">
    <location>
        <begin position="164"/>
        <end position="179"/>
    </location>
</feature>
<dbReference type="InterPro" id="IPR038988">
    <property type="entry name" value="Sas4"/>
</dbReference>
<organism evidence="3 4">
    <name type="scientific">Lithohypha guttulata</name>
    <dbReference type="NCBI Taxonomy" id="1690604"/>
    <lineage>
        <taxon>Eukaryota</taxon>
        <taxon>Fungi</taxon>
        <taxon>Dikarya</taxon>
        <taxon>Ascomycota</taxon>
        <taxon>Pezizomycotina</taxon>
        <taxon>Eurotiomycetes</taxon>
        <taxon>Chaetothyriomycetidae</taxon>
        <taxon>Chaetothyriales</taxon>
        <taxon>Trichomeriaceae</taxon>
        <taxon>Lithohypha</taxon>
    </lineage>
</organism>
<feature type="compositionally biased region" description="Low complexity" evidence="1">
    <location>
        <begin position="150"/>
        <end position="163"/>
    </location>
</feature>
<protein>
    <recommendedName>
        <fullName evidence="2">Something about silencing protein 4 domain-containing protein</fullName>
    </recommendedName>
</protein>
<evidence type="ECO:0000256" key="1">
    <source>
        <dbReference type="SAM" id="MobiDB-lite"/>
    </source>
</evidence>
<evidence type="ECO:0000259" key="2">
    <source>
        <dbReference type="Pfam" id="PF15460"/>
    </source>
</evidence>
<feature type="region of interest" description="Disordered" evidence="1">
    <location>
        <begin position="490"/>
        <end position="546"/>
    </location>
</feature>
<feature type="compositionally biased region" description="Polar residues" evidence="1">
    <location>
        <begin position="128"/>
        <end position="138"/>
    </location>
</feature>
<feature type="domain" description="Something about silencing protein 4" evidence="2">
    <location>
        <begin position="385"/>
        <end position="480"/>
    </location>
</feature>
<keyword evidence="4" id="KW-1185">Reference proteome</keyword>
<dbReference type="Pfam" id="PF15460">
    <property type="entry name" value="SAS4"/>
    <property type="match status" value="1"/>
</dbReference>
<evidence type="ECO:0000313" key="4">
    <source>
        <dbReference type="Proteomes" id="UP001309876"/>
    </source>
</evidence>
<dbReference type="AlphaFoldDB" id="A0AAN7SZ52"/>
<dbReference type="GO" id="GO:0033255">
    <property type="term" value="C:SAS acetyltransferase complex"/>
    <property type="evidence" value="ECO:0007669"/>
    <property type="project" value="InterPro"/>
</dbReference>
<feature type="compositionally biased region" description="Polar residues" evidence="1">
    <location>
        <begin position="243"/>
        <end position="257"/>
    </location>
</feature>
<dbReference type="Proteomes" id="UP001309876">
    <property type="component" value="Unassembled WGS sequence"/>
</dbReference>
<dbReference type="EMBL" id="JAVRRJ010000005">
    <property type="protein sequence ID" value="KAK5084233.1"/>
    <property type="molecule type" value="Genomic_DNA"/>
</dbReference>
<gene>
    <name evidence="3" type="ORF">LTR05_005309</name>
</gene>